<reference evidence="1 2" key="1">
    <citation type="journal article" date="2023" name="Microbiol. Spectr.">
        <title>Symbiosis of Carpenter Bees with Uncharacterized Lactic Acid Bacteria Showing NAD Auxotrophy.</title>
        <authorList>
            <person name="Kawasaki S."/>
            <person name="Ozawa K."/>
            <person name="Mori T."/>
            <person name="Yamamoto A."/>
            <person name="Ito M."/>
            <person name="Ohkuma M."/>
            <person name="Sakamoto M."/>
            <person name="Matsutani M."/>
        </authorList>
    </citation>
    <scope>NUCLEOTIDE SEQUENCE [LARGE SCALE GENOMIC DNA]</scope>
    <source>
        <strain evidence="1 2">XA3</strain>
    </source>
</reference>
<name>A0AAU9D4J3_9LACO</name>
<proteinExistence type="predicted"/>
<dbReference type="KEGG" id="xap:XA3_08640"/>
<accession>A0AAU9D4J3</accession>
<dbReference type="AlphaFoldDB" id="A0AAU9D4J3"/>
<dbReference type="RefSeq" id="WP_317636327.1">
    <property type="nucleotide sequence ID" value="NZ_AP026802.1"/>
</dbReference>
<gene>
    <name evidence="1" type="ORF">XA3_08640</name>
</gene>
<organism evidence="1 2">
    <name type="scientific">Xylocopilactobacillus apicola</name>
    <dbReference type="NCBI Taxonomy" id="2932184"/>
    <lineage>
        <taxon>Bacteria</taxon>
        <taxon>Bacillati</taxon>
        <taxon>Bacillota</taxon>
        <taxon>Bacilli</taxon>
        <taxon>Lactobacillales</taxon>
        <taxon>Lactobacillaceae</taxon>
        <taxon>Xylocopilactobacillus</taxon>
    </lineage>
</organism>
<keyword evidence="2" id="KW-1185">Reference proteome</keyword>
<dbReference type="Proteomes" id="UP001321861">
    <property type="component" value="Chromosome"/>
</dbReference>
<dbReference type="EMBL" id="AP026802">
    <property type="protein sequence ID" value="BDR58423.1"/>
    <property type="molecule type" value="Genomic_DNA"/>
</dbReference>
<evidence type="ECO:0000313" key="2">
    <source>
        <dbReference type="Proteomes" id="UP001321861"/>
    </source>
</evidence>
<evidence type="ECO:0000313" key="1">
    <source>
        <dbReference type="EMBL" id="BDR58423.1"/>
    </source>
</evidence>
<sequence>MKRGYQIFDLIEEITLLDGTSYFEIANIFLNGIAEHAFNKGLIKNVRIVKLNIPHSKDIELYEKFVNEQEVIPDYGLTQWQIWNKEDPKIKSIYDRILKSNGVIG</sequence>
<protein>
    <submittedName>
        <fullName evidence="1">Uncharacterized protein</fullName>
    </submittedName>
</protein>